<keyword evidence="1" id="KW-0175">Coiled coil</keyword>
<gene>
    <name evidence="4" type="ordered locus">Glov_2739</name>
</gene>
<keyword evidence="3" id="KW-0732">Signal</keyword>
<dbReference type="STRING" id="398767.Glov_2739"/>
<evidence type="ECO:0000313" key="4">
    <source>
        <dbReference type="EMBL" id="ACD96452.1"/>
    </source>
</evidence>
<dbReference type="Proteomes" id="UP000002420">
    <property type="component" value="Chromosome"/>
</dbReference>
<feature type="signal peptide" evidence="3">
    <location>
        <begin position="1"/>
        <end position="21"/>
    </location>
</feature>
<dbReference type="RefSeq" id="WP_012470781.1">
    <property type="nucleotide sequence ID" value="NC_010814.1"/>
</dbReference>
<accession>B3E7D5</accession>
<dbReference type="AlphaFoldDB" id="B3E7D5"/>
<protein>
    <recommendedName>
        <fullName evidence="6">DUF4140 domain-containing protein</fullName>
    </recommendedName>
</protein>
<evidence type="ECO:0000256" key="3">
    <source>
        <dbReference type="SAM" id="SignalP"/>
    </source>
</evidence>
<proteinExistence type="predicted"/>
<evidence type="ECO:0000313" key="5">
    <source>
        <dbReference type="Proteomes" id="UP000002420"/>
    </source>
</evidence>
<organism evidence="4 5">
    <name type="scientific">Trichlorobacter lovleyi (strain ATCC BAA-1151 / DSM 17278 / SZ)</name>
    <name type="common">Geobacter lovleyi</name>
    <dbReference type="NCBI Taxonomy" id="398767"/>
    <lineage>
        <taxon>Bacteria</taxon>
        <taxon>Pseudomonadati</taxon>
        <taxon>Thermodesulfobacteriota</taxon>
        <taxon>Desulfuromonadia</taxon>
        <taxon>Geobacterales</taxon>
        <taxon>Geobacteraceae</taxon>
        <taxon>Trichlorobacter</taxon>
    </lineage>
</organism>
<evidence type="ECO:0008006" key="6">
    <source>
        <dbReference type="Google" id="ProtNLM"/>
    </source>
</evidence>
<sequence length="328" mass="35239">MTMRYLLLCLALFAVTPLAQAAPRELTLFPDASLIEVEVAAKKGSAEFSFPLPIREGTLRVKPLDSSSTIGRVELFPFRTPDRLQKELDNLTEQKNRLEDRLKALDTREDIFAAAAKSQSSKAPRKTKSNPDPLTSVRQGTDFAIAQLEAVFTARRRTEQELKKVVTRLAALQKTALGGPTLRVSVSPATSRIRIAAILKEGGWTPHYEIRIQGTGNAQVTLAADNRASLPDGYTVSATAAALSAGQPRQTYPFSASGAPRLSTWQLLVEQEQVTAGPLPAFSLTIKNTTTLPLPAGKAALYYAGEYLGTTDFSAVAAGASATLTGPK</sequence>
<name>B3E7D5_TRIL1</name>
<dbReference type="OrthoDB" id="5398424at2"/>
<feature type="chain" id="PRO_5002787588" description="DUF4140 domain-containing protein" evidence="3">
    <location>
        <begin position="22"/>
        <end position="328"/>
    </location>
</feature>
<dbReference type="KEGG" id="glo:Glov_2739"/>
<feature type="coiled-coil region" evidence="1">
    <location>
        <begin position="81"/>
        <end position="108"/>
    </location>
</feature>
<evidence type="ECO:0000256" key="2">
    <source>
        <dbReference type="SAM" id="MobiDB-lite"/>
    </source>
</evidence>
<dbReference type="EMBL" id="CP001089">
    <property type="protein sequence ID" value="ACD96452.1"/>
    <property type="molecule type" value="Genomic_DNA"/>
</dbReference>
<keyword evidence="5" id="KW-1185">Reference proteome</keyword>
<reference evidence="4 5" key="1">
    <citation type="submission" date="2008-05" db="EMBL/GenBank/DDBJ databases">
        <title>Complete sequence of chromosome of Geobacter lovleyi SZ.</title>
        <authorList>
            <consortium name="US DOE Joint Genome Institute"/>
            <person name="Lucas S."/>
            <person name="Copeland A."/>
            <person name="Lapidus A."/>
            <person name="Glavina del Rio T."/>
            <person name="Dalin E."/>
            <person name="Tice H."/>
            <person name="Bruce D."/>
            <person name="Goodwin L."/>
            <person name="Pitluck S."/>
            <person name="Chertkov O."/>
            <person name="Meincke L."/>
            <person name="Brettin T."/>
            <person name="Detter J.C."/>
            <person name="Han C."/>
            <person name="Tapia R."/>
            <person name="Kuske C.R."/>
            <person name="Schmutz J."/>
            <person name="Larimer F."/>
            <person name="Land M."/>
            <person name="Hauser L."/>
            <person name="Kyrpides N."/>
            <person name="Mikhailova N."/>
            <person name="Sung Y."/>
            <person name="Fletcher K.E."/>
            <person name="Ritalahti K.M."/>
            <person name="Loeffler F.E."/>
            <person name="Richardson P."/>
        </authorList>
    </citation>
    <scope>NUCLEOTIDE SEQUENCE [LARGE SCALE GENOMIC DNA]</scope>
    <source>
        <strain evidence="5">ATCC BAA-1151 / DSM 17278 / SZ</strain>
    </source>
</reference>
<feature type="region of interest" description="Disordered" evidence="2">
    <location>
        <begin position="115"/>
        <end position="137"/>
    </location>
</feature>
<evidence type="ECO:0000256" key="1">
    <source>
        <dbReference type="SAM" id="Coils"/>
    </source>
</evidence>
<dbReference type="HOGENOM" id="CLU_890703_0_0_7"/>